<evidence type="ECO:0000313" key="6">
    <source>
        <dbReference type="EMBL" id="MDC0681617.1"/>
    </source>
</evidence>
<proteinExistence type="inferred from homology"/>
<comment type="subunit">
    <text evidence="3">Homotrimer.</text>
</comment>
<evidence type="ECO:0000256" key="5">
    <source>
        <dbReference type="ARBA" id="ARBA00023277"/>
    </source>
</evidence>
<dbReference type="NCBIfam" id="TIGR01182">
    <property type="entry name" value="eda"/>
    <property type="match status" value="1"/>
</dbReference>
<evidence type="ECO:0000313" key="7">
    <source>
        <dbReference type="Proteomes" id="UP001217485"/>
    </source>
</evidence>
<gene>
    <name evidence="6" type="ORF">POL72_28010</name>
</gene>
<dbReference type="Proteomes" id="UP001217485">
    <property type="component" value="Unassembled WGS sequence"/>
</dbReference>
<dbReference type="CDD" id="cd00452">
    <property type="entry name" value="KDPG_aldolase"/>
    <property type="match status" value="1"/>
</dbReference>
<dbReference type="SUPFAM" id="SSF51569">
    <property type="entry name" value="Aldolase"/>
    <property type="match status" value="1"/>
</dbReference>
<keyword evidence="4" id="KW-0456">Lyase</keyword>
<protein>
    <submittedName>
        <fullName evidence="6">Bifunctional 4-hydroxy-2-oxoglutarate aldolase/2-dehydro-3-deoxy-phosphogluconate aldolase</fullName>
    </submittedName>
</protein>
<dbReference type="Gene3D" id="3.20.20.70">
    <property type="entry name" value="Aldolase class I"/>
    <property type="match status" value="1"/>
</dbReference>
<dbReference type="InterPro" id="IPR013785">
    <property type="entry name" value="Aldolase_TIM"/>
</dbReference>
<comment type="pathway">
    <text evidence="1">Carbohydrate acid metabolism.</text>
</comment>
<dbReference type="Pfam" id="PF01081">
    <property type="entry name" value="Aldolase"/>
    <property type="match status" value="1"/>
</dbReference>
<reference evidence="6 7" key="1">
    <citation type="submission" date="2023-01" db="EMBL/GenBank/DDBJ databases">
        <title>Minimal conservation of predation-associated metabolite biosynthetic gene clusters underscores biosynthetic potential of Myxococcota including descriptions for ten novel species: Archangium lansinium sp. nov., Myxococcus landrumus sp. nov., Nannocystis bai.</title>
        <authorList>
            <person name="Ahearne A."/>
            <person name="Stevens C."/>
            <person name="Dowd S."/>
        </authorList>
    </citation>
    <scope>NUCLEOTIDE SEQUENCE [LARGE SCALE GENOMIC DNA]</scope>
    <source>
        <strain evidence="6 7">WIWO2</strain>
    </source>
</reference>
<sequence>MNHAMDREHVVRRIEEIGVVPVVRASSGALAVRAGRALCAGGIEVLEITMTVPDALAVMHEITSRMGSRVLVGAGTVLTADAARGCIEAGAQFIVSPGLNLEVIHAARELGKAVFPGALTPTEVIAAWSAGADAVKVFPCSAMGGAKYLRALRGPLPHVKLLPTGGVNLATAREFIEAGAVALGVGGELVDAAALEAGCDEVLTERAREFLAVVRSARAGMEKRAERSRREAPEEA</sequence>
<keyword evidence="7" id="KW-1185">Reference proteome</keyword>
<dbReference type="PANTHER" id="PTHR30246:SF1">
    <property type="entry name" value="2-DEHYDRO-3-DEOXY-6-PHOSPHOGALACTONATE ALDOLASE-RELATED"/>
    <property type="match status" value="1"/>
</dbReference>
<accession>A0ABT5C5A9</accession>
<comment type="caution">
    <text evidence="6">The sequence shown here is derived from an EMBL/GenBank/DDBJ whole genome shotgun (WGS) entry which is preliminary data.</text>
</comment>
<dbReference type="PANTHER" id="PTHR30246">
    <property type="entry name" value="2-KETO-3-DEOXY-6-PHOSPHOGLUCONATE ALDOLASE"/>
    <property type="match status" value="1"/>
</dbReference>
<organism evidence="6 7">
    <name type="scientific">Sorangium atrum</name>
    <dbReference type="NCBI Taxonomy" id="2995308"/>
    <lineage>
        <taxon>Bacteria</taxon>
        <taxon>Pseudomonadati</taxon>
        <taxon>Myxococcota</taxon>
        <taxon>Polyangia</taxon>
        <taxon>Polyangiales</taxon>
        <taxon>Polyangiaceae</taxon>
        <taxon>Sorangium</taxon>
    </lineage>
</organism>
<comment type="similarity">
    <text evidence="2">Belongs to the KHG/KDPG aldolase family.</text>
</comment>
<evidence type="ECO:0000256" key="4">
    <source>
        <dbReference type="ARBA" id="ARBA00023239"/>
    </source>
</evidence>
<evidence type="ECO:0000256" key="1">
    <source>
        <dbReference type="ARBA" id="ARBA00004761"/>
    </source>
</evidence>
<evidence type="ECO:0000256" key="2">
    <source>
        <dbReference type="ARBA" id="ARBA00006906"/>
    </source>
</evidence>
<dbReference type="InterPro" id="IPR000887">
    <property type="entry name" value="Aldlse_KDPG_KHG"/>
</dbReference>
<evidence type="ECO:0000256" key="3">
    <source>
        <dbReference type="ARBA" id="ARBA00011233"/>
    </source>
</evidence>
<keyword evidence="5" id="KW-0119">Carbohydrate metabolism</keyword>
<name>A0ABT5C5A9_9BACT</name>
<dbReference type="EMBL" id="JAQNDK010000003">
    <property type="protein sequence ID" value="MDC0681617.1"/>
    <property type="molecule type" value="Genomic_DNA"/>
</dbReference>